<feature type="compositionally biased region" description="Polar residues" evidence="1">
    <location>
        <begin position="826"/>
        <end position="835"/>
    </location>
</feature>
<evidence type="ECO:0000256" key="1">
    <source>
        <dbReference type="SAM" id="MobiDB-lite"/>
    </source>
</evidence>
<dbReference type="OrthoDB" id="5853619at2759"/>
<proteinExistence type="predicted"/>
<dbReference type="STRING" id="42156.A0A3P6TEJ9"/>
<feature type="compositionally biased region" description="Low complexity" evidence="1">
    <location>
        <begin position="720"/>
        <end position="735"/>
    </location>
</feature>
<dbReference type="Proteomes" id="UP000277928">
    <property type="component" value="Unassembled WGS sequence"/>
</dbReference>
<dbReference type="AlphaFoldDB" id="A0A3P6TEJ9"/>
<reference evidence="2 3" key="1">
    <citation type="submission" date="2018-08" db="EMBL/GenBank/DDBJ databases">
        <authorList>
            <person name="Laetsch R D."/>
            <person name="Stevens L."/>
            <person name="Kumar S."/>
            <person name="Blaxter L. M."/>
        </authorList>
    </citation>
    <scope>NUCLEOTIDE SEQUENCE [LARGE SCALE GENOMIC DNA]</scope>
</reference>
<gene>
    <name evidence="2" type="ORF">NLS_LOCUS7710</name>
</gene>
<feature type="compositionally biased region" description="Basic and acidic residues" evidence="1">
    <location>
        <begin position="814"/>
        <end position="824"/>
    </location>
</feature>
<organism evidence="2 3">
    <name type="scientific">Litomosoides sigmodontis</name>
    <name type="common">Filarial nematode worm</name>
    <dbReference type="NCBI Taxonomy" id="42156"/>
    <lineage>
        <taxon>Eukaryota</taxon>
        <taxon>Metazoa</taxon>
        <taxon>Ecdysozoa</taxon>
        <taxon>Nematoda</taxon>
        <taxon>Chromadorea</taxon>
        <taxon>Rhabditida</taxon>
        <taxon>Spirurina</taxon>
        <taxon>Spiruromorpha</taxon>
        <taxon>Filarioidea</taxon>
        <taxon>Onchocercidae</taxon>
        <taxon>Litomosoides</taxon>
    </lineage>
</organism>
<protein>
    <submittedName>
        <fullName evidence="2">Uncharacterized protein</fullName>
    </submittedName>
</protein>
<feature type="compositionally biased region" description="Polar residues" evidence="1">
    <location>
        <begin position="799"/>
        <end position="813"/>
    </location>
</feature>
<feature type="region of interest" description="Disordered" evidence="1">
    <location>
        <begin position="799"/>
        <end position="835"/>
    </location>
</feature>
<keyword evidence="3" id="KW-1185">Reference proteome</keyword>
<name>A0A3P6TEJ9_LITSI</name>
<accession>A0A3P6TEJ9</accession>
<evidence type="ECO:0000313" key="2">
    <source>
        <dbReference type="EMBL" id="VDK86606.1"/>
    </source>
</evidence>
<dbReference type="EMBL" id="UYRX01000840">
    <property type="protein sequence ID" value="VDK86606.1"/>
    <property type="molecule type" value="Genomic_DNA"/>
</dbReference>
<evidence type="ECO:0000313" key="3">
    <source>
        <dbReference type="Proteomes" id="UP000277928"/>
    </source>
</evidence>
<dbReference type="OMA" id="DQYSRKY"/>
<feature type="region of interest" description="Disordered" evidence="1">
    <location>
        <begin position="719"/>
        <end position="739"/>
    </location>
</feature>
<sequence length="902" mass="103519">MYMQYAVKPEIEQKLGRPVKMVDVLQCGRSQWAELTFEEREGWKQRAKEYNACEVGRNERMLTRLAHQQKNRFDEPCTSLKWKLSKILPSSWRYDEIDQYSRKYFAAVDDDFERKRENDRKEFFDRYQWKFVQKDLESKKEFFRECEVVLVTASAYYEDSSNRRIMPSEISILKFSIGRGIYDHRHYILGFAENGILNENVKAEVEENERLTGLLMDCDKMPANVRFDYAQIWDEIMTFTKIDGDSVKLLLLSKDWNVVVGSFDALFVHANEKPFSRIETRFVTLEDYFMVIYATLYGACISNEIKSDISREMNESWHRAVFLNSMMCDFHAQLKNTEQCQARSCSLFAAYKAAFSFFALYKKHIFPAFELTKQNILNKKLLPATENRFLECTLRQPSELQSFIHKAGYSWIENIPMQSNSLFLPENGLLNSSTMEGGASECNIRNIRSTATELNRKIPDACSTQIIGEKLGNMSNQIGFHCNVERRSSAQRPPWNSNNWEMVFSMRNLHVSNTFTHDKRYSTIDAADNQLFSVYQFRSAASCRHHQEISLHQSEQSKSNLPEIDLTCNRKAVNCWSTTGDMEFSNVMISSGLSKISSDNEKSEMLTDLSRADNDSDMELFYNVSILPSLCEQGFFAQTPQQPAPRMNKDYQNGLVLKASNKAKETSTLSSKEVSSHNPNKGVQGLCHNQFVSTHNTYRASTKPGQVFFSKVNQDKITPSNEGSVEYSSNSSSYSQKTREPALLDDKFLPERTAGGFCIPNIYENDSCIRKSRAATLASCKTGSRQNPFEKSRIIASQAMMSSKQQTSNQSPARNEEKGRKAEASVESSFSSTEPLHINNSSGYKCSGQKVKTMKPFILEPLICKEAEMFGWSENMETIFDETFIPWLNSTYFEPEITGSDS</sequence>